<feature type="binding site" evidence="6">
    <location>
        <position position="1189"/>
    </location>
    <ligand>
        <name>Na(+)</name>
        <dbReference type="ChEBI" id="CHEBI:29101"/>
        <label>1</label>
    </ligand>
</feature>
<dbReference type="EMBL" id="SRMA01026312">
    <property type="protein sequence ID" value="TRY85117.1"/>
    <property type="molecule type" value="Genomic_DNA"/>
</dbReference>
<keyword evidence="3 8" id="KW-0812">Transmembrane</keyword>
<proteinExistence type="inferred from homology"/>
<evidence type="ECO:0000256" key="7">
    <source>
        <dbReference type="PIRSR" id="PIRSR600175-2"/>
    </source>
</evidence>
<keyword evidence="6" id="KW-0915">Sodium</keyword>
<feature type="region of interest" description="Disordered" evidence="9">
    <location>
        <begin position="97"/>
        <end position="134"/>
    </location>
</feature>
<feature type="transmembrane region" description="Helical" evidence="10">
    <location>
        <begin position="670"/>
        <end position="691"/>
    </location>
</feature>
<evidence type="ECO:0000313" key="11">
    <source>
        <dbReference type="EMBL" id="TRY85117.1"/>
    </source>
</evidence>
<feature type="transmembrane region" description="Helical" evidence="10">
    <location>
        <begin position="1397"/>
        <end position="1421"/>
    </location>
</feature>
<evidence type="ECO:0000256" key="9">
    <source>
        <dbReference type="SAM" id="MobiDB-lite"/>
    </source>
</evidence>
<evidence type="ECO:0000256" key="10">
    <source>
        <dbReference type="SAM" id="Phobius"/>
    </source>
</evidence>
<feature type="region of interest" description="Disordered" evidence="9">
    <location>
        <begin position="1442"/>
        <end position="1462"/>
    </location>
</feature>
<evidence type="ECO:0000256" key="2">
    <source>
        <dbReference type="ARBA" id="ARBA00022448"/>
    </source>
</evidence>
<feature type="transmembrane region" description="Helical" evidence="10">
    <location>
        <begin position="1146"/>
        <end position="1170"/>
    </location>
</feature>
<dbReference type="GO" id="GO:0030424">
    <property type="term" value="C:axon"/>
    <property type="evidence" value="ECO:0007669"/>
    <property type="project" value="TreeGrafter"/>
</dbReference>
<feature type="transmembrane region" description="Helical" evidence="10">
    <location>
        <begin position="1357"/>
        <end position="1377"/>
    </location>
</feature>
<dbReference type="InterPro" id="IPR037272">
    <property type="entry name" value="SNS_sf"/>
</dbReference>
<dbReference type="GO" id="GO:0009986">
    <property type="term" value="C:cell surface"/>
    <property type="evidence" value="ECO:0007669"/>
    <property type="project" value="TreeGrafter"/>
</dbReference>
<sequence length="1462" mass="162655">MGSSGAQVRNPRAGDLLQENSGSQCAPALSPAPLSDCADSDSHGLPSGRVPLETCLSVSDHSPEALDLQLCSSERPESRRSLVCEEHQPDPRLDLERVKNSQLLRRERSGDYRHLVSPPPHARRETSALLPSPGSHLWLRDEQRKISSGAPRDLTEKHFHREALEQSSTLRTIRKQAPQGAAARAGPSSGLELRDVLRAVLRAHSRRSCRPLDVDVQQSGGAGPAGVNDGHPEILHTAQCSCVPAPPPSSPGERRGLVKQQMGPKLFSACFTPHWLSICPRLRRRSPPRRLRSSIFTITTHLDFLFPAKHHRFPLRRIVFERESLGIDGADPERFVRSPRCLPLTDHLRPRFLTCCSNILIYIEAYSVVTFSQAPLKLGSERNSERFCVSGIGSSLLQRTKQLHEVHGSHLGMTRTRVLTSTRCFRAETSVDSFSQRTELLMRNMVRNMPQTEKTFVSPIFCFSGFQSSILHEGALKALHGGSPELLSAEGSLLSLLLLHPSGPLFPARASAPGARRPAGDVHRSAFHCFNRVNAAEGEEPLESKLAGDLFQCHFRASPPVLYRTAKLLSTWTGAELSRPPARTKPRDMATNGTKASDGHVLTELTDAPAVNDKPKSLVVKVQKKKELPDRETWQGKFDFLLSCVGYAIGLGNVWRFPYLCGKNGGGAFLIPYFLTLIFAGVPLFFLETALGQFTSIGGLGVWKLAPMFKGVGLAAAVLSFWLNIYYIVIIAWAIYYLYNSFTTDLPWKSCDNPWNTDKCFSNYSLANIGNMTSAVVEFWDGSTEALLSLRNAAIVLVLADEPGRRDSSKRRLVTRYIYSSQANVCVFISGGKQPSIICNRVKSLVLKQPGIHPEQHGKHSRINSVMIAVHIRIEAKTSIQSASSIDTHSIRPRALRPSDALSTLFVHRESESDPAKIRVRVRLQICPFAIFVADGPGNKSSPARAAHSCTKARFSKNLELDTDDERNLQMRAGLSFGSVHAVRMFSVAQEEHAPVDGRFGQARRDSTAPSYHSGHRLGPRLLLHLEGRRVDWEGTLNHPSIHPSILLTIRSRVWEQNSPLSSSHGAAPNHNLKNLRLRQVHDLGWNFFTKETVWFLEDSVVYFSATYPYFMLFILFIRGVTLPGAKEGILFYITPEFSKLKESEVWLDAATQIFFSYGLGLGSLIALGSYNPFNNNVYKDSIIVCCINSFTSMFAGFVIFSIVGFMAHITKRPIADVAASGPGLAFLAYPEAVTQLPISPLWAVLFFSMLLMLGIDSQFCTVEGFITALVDEFPRLLRGRREIFIAVVCLVSYIIGLSNITQGGLYVFKLFDYYSASGMCLLFLVFFECISISWFYGVNKFYGNLEEMIGYKPCIWWKLCWVAFTPLIVAGVFLFSAVQMVPLTMNNYVFPKWGQGVGWCMALSSMVLIPGYMVYMFLTLKGSYKERLRLMIQPTAVVRTQENGPEQQPENPNPPNDEAYI</sequence>
<keyword evidence="4 10" id="KW-1133">Transmembrane helix</keyword>
<evidence type="ECO:0000256" key="1">
    <source>
        <dbReference type="ARBA" id="ARBA00004141"/>
    </source>
</evidence>
<feature type="transmembrane region" description="Helical" evidence="10">
    <location>
        <begin position="1242"/>
        <end position="1263"/>
    </location>
</feature>
<dbReference type="PRINTS" id="PR00176">
    <property type="entry name" value="NANEUSMPORT"/>
</dbReference>
<feature type="transmembrane region" description="Helical" evidence="10">
    <location>
        <begin position="1284"/>
        <end position="1302"/>
    </location>
</feature>
<comment type="caution">
    <text evidence="11">The sequence shown here is derived from an EMBL/GenBank/DDBJ whole genome shotgun (WGS) entry which is preliminary data.</text>
</comment>
<dbReference type="GO" id="GO:0005332">
    <property type="term" value="F:gamma-aminobutyric acid:sodium:chloride symporter activity"/>
    <property type="evidence" value="ECO:0007669"/>
    <property type="project" value="TreeGrafter"/>
</dbReference>
<feature type="transmembrane region" description="Helical" evidence="10">
    <location>
        <begin position="712"/>
        <end position="739"/>
    </location>
</feature>
<feature type="binding site" evidence="6">
    <location>
        <position position="1254"/>
    </location>
    <ligand>
        <name>Na(+)</name>
        <dbReference type="ChEBI" id="CHEBI:29101"/>
        <label>1</label>
    </ligand>
</feature>
<keyword evidence="8" id="KW-0769">Symport</keyword>
<dbReference type="InterPro" id="IPR000175">
    <property type="entry name" value="Na/ntran_symport"/>
</dbReference>
<feature type="compositionally biased region" description="Low complexity" evidence="9">
    <location>
        <begin position="1442"/>
        <end position="1451"/>
    </location>
</feature>
<evidence type="ECO:0000256" key="6">
    <source>
        <dbReference type="PIRSR" id="PIRSR600175-1"/>
    </source>
</evidence>
<dbReference type="PROSITE" id="PS00754">
    <property type="entry name" value="NA_NEUROTRAN_SYMP_2"/>
    <property type="match status" value="1"/>
</dbReference>
<evidence type="ECO:0000256" key="3">
    <source>
        <dbReference type="ARBA" id="ARBA00022692"/>
    </source>
</evidence>
<feature type="transmembrane region" description="Helical" evidence="10">
    <location>
        <begin position="1182"/>
        <end position="1207"/>
    </location>
</feature>
<feature type="transmembrane region" description="Helical" evidence="10">
    <location>
        <begin position="1314"/>
        <end position="1337"/>
    </location>
</feature>
<keyword evidence="7" id="KW-1015">Disulfide bond</keyword>
<organism evidence="11 12">
    <name type="scientific">Danionella cerebrum</name>
    <dbReference type="NCBI Taxonomy" id="2873325"/>
    <lineage>
        <taxon>Eukaryota</taxon>
        <taxon>Metazoa</taxon>
        <taxon>Chordata</taxon>
        <taxon>Craniata</taxon>
        <taxon>Vertebrata</taxon>
        <taxon>Euteleostomi</taxon>
        <taxon>Actinopterygii</taxon>
        <taxon>Neopterygii</taxon>
        <taxon>Teleostei</taxon>
        <taxon>Ostariophysi</taxon>
        <taxon>Cypriniformes</taxon>
        <taxon>Danionidae</taxon>
        <taxon>Danioninae</taxon>
        <taxon>Danionella</taxon>
    </lineage>
</organism>
<feature type="compositionally biased region" description="Basic and acidic residues" evidence="9">
    <location>
        <begin position="97"/>
        <end position="114"/>
    </location>
</feature>
<keyword evidence="6" id="KW-0479">Metal-binding</keyword>
<evidence type="ECO:0000256" key="5">
    <source>
        <dbReference type="ARBA" id="ARBA00023136"/>
    </source>
</evidence>
<feature type="compositionally biased region" description="Low complexity" evidence="9">
    <location>
        <begin position="175"/>
        <end position="188"/>
    </location>
</feature>
<dbReference type="PANTHER" id="PTHR11616">
    <property type="entry name" value="SODIUM/CHLORIDE DEPENDENT TRANSPORTER"/>
    <property type="match status" value="1"/>
</dbReference>
<feature type="binding site" evidence="6">
    <location>
        <position position="653"/>
    </location>
    <ligand>
        <name>Na(+)</name>
        <dbReference type="ChEBI" id="CHEBI:29101"/>
        <label>1</label>
    </ligand>
</feature>
<dbReference type="GO" id="GO:0005886">
    <property type="term" value="C:plasma membrane"/>
    <property type="evidence" value="ECO:0007669"/>
    <property type="project" value="TreeGrafter"/>
</dbReference>
<dbReference type="PROSITE" id="PS00610">
    <property type="entry name" value="NA_NEUROTRAN_SYMP_1"/>
    <property type="match status" value="1"/>
</dbReference>
<keyword evidence="2 8" id="KW-0813">Transport</keyword>
<dbReference type="SUPFAM" id="SSF161070">
    <property type="entry name" value="SNF-like"/>
    <property type="match status" value="2"/>
</dbReference>
<comment type="similarity">
    <text evidence="8">Belongs to the sodium:neurotransmitter symporter (SNF) (TC 2.A.22) family.</text>
</comment>
<feature type="disulfide bond" evidence="7">
    <location>
        <begin position="751"/>
        <end position="760"/>
    </location>
</feature>
<feature type="transmembrane region" description="Helical" evidence="10">
    <location>
        <begin position="1110"/>
        <end position="1134"/>
    </location>
</feature>
<feature type="binding site" evidence="6">
    <location>
        <position position="1258"/>
    </location>
    <ligand>
        <name>Na(+)</name>
        <dbReference type="ChEBI" id="CHEBI:29101"/>
        <label>1</label>
    </ligand>
</feature>
<feature type="region of interest" description="Disordered" evidence="9">
    <location>
        <begin position="165"/>
        <end position="188"/>
    </location>
</feature>
<dbReference type="GO" id="GO:0046872">
    <property type="term" value="F:metal ion binding"/>
    <property type="evidence" value="ECO:0007669"/>
    <property type="project" value="UniProtKB-KW"/>
</dbReference>
<feature type="region of interest" description="Disordered" evidence="9">
    <location>
        <begin position="1"/>
        <end position="52"/>
    </location>
</feature>
<gene>
    <name evidence="11" type="ORF">DNTS_023054</name>
</gene>
<reference evidence="11 12" key="1">
    <citation type="journal article" date="2019" name="Sci. Data">
        <title>Hybrid genome assembly and annotation of Danionella translucida.</title>
        <authorList>
            <person name="Kadobianskyi M."/>
            <person name="Schulze L."/>
            <person name="Schuelke M."/>
            <person name="Judkewitz B."/>
        </authorList>
    </citation>
    <scope>NUCLEOTIDE SEQUENCE [LARGE SCALE GENOMIC DNA]</scope>
    <source>
        <strain evidence="11 12">Bolton</strain>
    </source>
</reference>
<accession>A0A553Q5D3</accession>
<evidence type="ECO:0000256" key="8">
    <source>
        <dbReference type="RuleBase" id="RU003732"/>
    </source>
</evidence>
<feature type="binding site" evidence="6">
    <location>
        <position position="648"/>
    </location>
    <ligand>
        <name>Na(+)</name>
        <dbReference type="ChEBI" id="CHEBI:29101"/>
        <label>1</label>
    </ligand>
</feature>
<feature type="binding site" evidence="6">
    <location>
        <position position="646"/>
    </location>
    <ligand>
        <name>Na(+)</name>
        <dbReference type="ChEBI" id="CHEBI:29101"/>
        <label>1</label>
    </ligand>
</feature>
<keyword evidence="12" id="KW-1185">Reference proteome</keyword>
<protein>
    <recommendedName>
        <fullName evidence="8">Transporter</fullName>
    </recommendedName>
</protein>
<feature type="region of interest" description="Disordered" evidence="9">
    <location>
        <begin position="577"/>
        <end position="596"/>
    </location>
</feature>
<dbReference type="PANTHER" id="PTHR11616:SF138">
    <property type="entry name" value="SODIUM- AND CHLORIDE-DEPENDENT GABA TRANSPORTER 1"/>
    <property type="match status" value="1"/>
</dbReference>
<evidence type="ECO:0000256" key="4">
    <source>
        <dbReference type="ARBA" id="ARBA00022989"/>
    </source>
</evidence>
<dbReference type="PROSITE" id="PS50267">
    <property type="entry name" value="NA_NEUROTRAN_SYMP_3"/>
    <property type="match status" value="1"/>
</dbReference>
<dbReference type="Pfam" id="PF00209">
    <property type="entry name" value="SNF"/>
    <property type="match status" value="2"/>
</dbReference>
<feature type="binding site" evidence="6">
    <location>
        <position position="1157"/>
    </location>
    <ligand>
        <name>Na(+)</name>
        <dbReference type="ChEBI" id="CHEBI:29101"/>
        <label>1</label>
    </ligand>
</feature>
<dbReference type="STRING" id="623744.A0A553Q5D3"/>
<keyword evidence="5 10" id="KW-0472">Membrane</keyword>
<dbReference type="OrthoDB" id="6581954at2759"/>
<dbReference type="Proteomes" id="UP000316079">
    <property type="component" value="Unassembled WGS sequence"/>
</dbReference>
<feature type="binding site" evidence="6">
    <location>
        <position position="1257"/>
    </location>
    <ligand>
        <name>Na(+)</name>
        <dbReference type="ChEBI" id="CHEBI:29101"/>
        <label>1</label>
    </ligand>
</feature>
<evidence type="ECO:0000313" key="12">
    <source>
        <dbReference type="Proteomes" id="UP000316079"/>
    </source>
</evidence>
<comment type="subcellular location">
    <subcellularLocation>
        <location evidence="1">Membrane</location>
        <topology evidence="1">Multi-pass membrane protein</topology>
    </subcellularLocation>
</comment>
<name>A0A553Q5D3_9TELE</name>